<name>A0ABD5W2V5_9EURY</name>
<organism evidence="2 6">
    <name type="scientific">Halovenus salina</name>
    <dbReference type="NCBI Taxonomy" id="1510225"/>
    <lineage>
        <taxon>Archaea</taxon>
        <taxon>Methanobacteriati</taxon>
        <taxon>Methanobacteriota</taxon>
        <taxon>Stenosarchaea group</taxon>
        <taxon>Halobacteria</taxon>
        <taxon>Halobacteriales</taxon>
        <taxon>Haloarculaceae</taxon>
        <taxon>Halovenus</taxon>
    </lineage>
</organism>
<accession>A0ABD5W2V5</accession>
<proteinExistence type="predicted"/>
<gene>
    <name evidence="2" type="ORF">ACFQQG_18900</name>
    <name evidence="3" type="ORF">ACFQQG_20005</name>
    <name evidence="4" type="ORF">ACFQQG_20785</name>
    <name evidence="5" type="ORF">ACFQQG_21030</name>
</gene>
<dbReference type="RefSeq" id="WP_382187263.1">
    <property type="nucleotide sequence ID" value="NZ_JBHSZI010000004.1"/>
</dbReference>
<dbReference type="EMBL" id="JBHSZI010000006">
    <property type="protein sequence ID" value="MFC7060075.1"/>
    <property type="molecule type" value="Genomic_DNA"/>
</dbReference>
<evidence type="ECO:0000313" key="6">
    <source>
        <dbReference type="Proteomes" id="UP001596445"/>
    </source>
</evidence>
<dbReference type="AlphaFoldDB" id="A0ABD5W2V5"/>
<evidence type="ECO:0000313" key="2">
    <source>
        <dbReference type="EMBL" id="MFC7059893.1"/>
    </source>
</evidence>
<dbReference type="EMBL" id="JBHSZI010000006">
    <property type="protein sequence ID" value="MFC7060195.1"/>
    <property type="molecule type" value="Genomic_DNA"/>
</dbReference>
<evidence type="ECO:0000313" key="4">
    <source>
        <dbReference type="EMBL" id="MFC7060195.1"/>
    </source>
</evidence>
<reference evidence="2" key="3">
    <citation type="submission" date="2024-09" db="EMBL/GenBank/DDBJ databases">
        <authorList>
            <person name="Sun Q."/>
        </authorList>
    </citation>
    <scope>NUCLEOTIDE SEQUENCE</scope>
    <source>
        <strain evidence="2">CGMCC 1.12553</strain>
    </source>
</reference>
<protein>
    <recommendedName>
        <fullName evidence="7">Flagellin N-terminal-like domain-containing protein</fullName>
    </recommendedName>
</protein>
<evidence type="ECO:0000313" key="5">
    <source>
        <dbReference type="EMBL" id="MFC7060229.1"/>
    </source>
</evidence>
<keyword evidence="1" id="KW-0472">Membrane</keyword>
<dbReference type="Proteomes" id="UP001596445">
    <property type="component" value="Unassembled WGS sequence"/>
</dbReference>
<keyword evidence="1" id="KW-1133">Transmembrane helix</keyword>
<reference evidence="2" key="1">
    <citation type="journal article" date="2014" name="Int. J. Syst. Evol. Microbiol.">
        <title>Complete genome sequence of Corynebacterium casei LMG S-19264T (=DSM 44701T), isolated from a smear-ripened cheese.</title>
        <authorList>
            <consortium name="US DOE Joint Genome Institute (JGI-PGF)"/>
            <person name="Walter F."/>
            <person name="Albersmeier A."/>
            <person name="Kalinowski J."/>
            <person name="Ruckert C."/>
        </authorList>
    </citation>
    <scope>NUCLEOTIDE SEQUENCE [LARGE SCALE GENOMIC DNA]</scope>
    <source>
        <strain evidence="2">CGMCC 1.12553</strain>
    </source>
</reference>
<comment type="caution">
    <text evidence="2">The sequence shown here is derived from an EMBL/GenBank/DDBJ whole genome shotgun (WGS) entry which is preliminary data.</text>
</comment>
<evidence type="ECO:0000313" key="3">
    <source>
        <dbReference type="EMBL" id="MFC7060075.1"/>
    </source>
</evidence>
<feature type="transmembrane region" description="Helical" evidence="1">
    <location>
        <begin position="16"/>
        <end position="40"/>
    </location>
</feature>
<evidence type="ECO:0000256" key="1">
    <source>
        <dbReference type="SAM" id="Phobius"/>
    </source>
</evidence>
<dbReference type="EMBL" id="JBHSZI010000007">
    <property type="protein sequence ID" value="MFC7060229.1"/>
    <property type="molecule type" value="Genomic_DNA"/>
</dbReference>
<sequence>MAENPDTDEPTTEVGLLSLILLVTAVLVVVLGGVVGYIVATT</sequence>
<evidence type="ECO:0008006" key="7">
    <source>
        <dbReference type="Google" id="ProtNLM"/>
    </source>
</evidence>
<dbReference type="EMBL" id="JBHSZI010000004">
    <property type="protein sequence ID" value="MFC7059893.1"/>
    <property type="molecule type" value="Genomic_DNA"/>
</dbReference>
<keyword evidence="6" id="KW-1185">Reference proteome</keyword>
<reference evidence="6" key="2">
    <citation type="journal article" date="2019" name="Int. J. Syst. Evol. Microbiol.">
        <title>The Global Catalogue of Microorganisms (GCM) 10K type strain sequencing project: providing services to taxonomists for standard genome sequencing and annotation.</title>
        <authorList>
            <consortium name="The Broad Institute Genomics Platform"/>
            <consortium name="The Broad Institute Genome Sequencing Center for Infectious Disease"/>
            <person name="Wu L."/>
            <person name="Ma J."/>
        </authorList>
    </citation>
    <scope>NUCLEOTIDE SEQUENCE [LARGE SCALE GENOMIC DNA]</scope>
    <source>
        <strain evidence="6">JCM 30072</strain>
    </source>
</reference>
<keyword evidence="1" id="KW-0812">Transmembrane</keyword>